<dbReference type="PANTHER" id="PTHR46568:SF1">
    <property type="entry name" value="ALKYLDIHYDROXYACETONEPHOSPHATE SYNTHASE, PEROXISOMAL"/>
    <property type="match status" value="1"/>
</dbReference>
<dbReference type="Gene3D" id="3.30.70.3450">
    <property type="match status" value="1"/>
</dbReference>
<dbReference type="PROSITE" id="PS51387">
    <property type="entry name" value="FAD_PCMH"/>
    <property type="match status" value="1"/>
</dbReference>
<dbReference type="Pfam" id="PF02913">
    <property type="entry name" value="FAD-oxidase_C"/>
    <property type="match status" value="1"/>
</dbReference>
<evidence type="ECO:0000256" key="8">
    <source>
        <dbReference type="PIRSR" id="PIRSR625650-4"/>
    </source>
</evidence>
<evidence type="ECO:0000256" key="6">
    <source>
        <dbReference type="PIRSR" id="PIRSR625650-2"/>
    </source>
</evidence>
<keyword evidence="4" id="KW-0560">Oxidoreductase</keyword>
<evidence type="ECO:0000259" key="9">
    <source>
        <dbReference type="PROSITE" id="PS51387"/>
    </source>
</evidence>
<feature type="site" description="Important for enzyme activity" evidence="8">
    <location>
        <position position="317"/>
    </location>
</feature>
<dbReference type="PANTHER" id="PTHR46568">
    <property type="entry name" value="ALKYLDIHYDROXYACETONEPHOSPHATE SYNTHASE, PEROXISOMAL"/>
    <property type="match status" value="1"/>
</dbReference>
<dbReference type="GO" id="GO:0008610">
    <property type="term" value="P:lipid biosynthetic process"/>
    <property type="evidence" value="ECO:0007669"/>
    <property type="project" value="InterPro"/>
</dbReference>
<dbReference type="OrthoDB" id="9811557at2"/>
<comment type="caution">
    <text evidence="10">The sequence shown here is derived from an EMBL/GenBank/DDBJ whole genome shotgun (WGS) entry which is preliminary data.</text>
</comment>
<dbReference type="Gene3D" id="3.30.300.330">
    <property type="match status" value="1"/>
</dbReference>
<keyword evidence="2" id="KW-0285">Flavoprotein</keyword>
<feature type="active site" description="Proton donor/acceptor" evidence="5">
    <location>
        <position position="465"/>
    </location>
</feature>
<comment type="similarity">
    <text evidence="1">Belongs to the FAD-binding oxidoreductase/transferase type 4 family.</text>
</comment>
<evidence type="ECO:0000313" key="11">
    <source>
        <dbReference type="Proteomes" id="UP000295444"/>
    </source>
</evidence>
<protein>
    <submittedName>
        <fullName evidence="10">Alkyldihydroxyacetonephosphate synthase</fullName>
    </submittedName>
</protein>
<evidence type="ECO:0000256" key="3">
    <source>
        <dbReference type="ARBA" id="ARBA00022827"/>
    </source>
</evidence>
<dbReference type="InterPro" id="IPR016167">
    <property type="entry name" value="FAD-bd_PCMH_sub1"/>
</dbReference>
<dbReference type="Gene3D" id="3.30.43.10">
    <property type="entry name" value="Uridine Diphospho-n-acetylenolpyruvylglucosamine Reductase, domain 2"/>
    <property type="match status" value="1"/>
</dbReference>
<dbReference type="RefSeq" id="WP_133847388.1">
    <property type="nucleotide sequence ID" value="NZ_SNXZ01000001.1"/>
</dbReference>
<dbReference type="Pfam" id="PF01565">
    <property type="entry name" value="FAD_binding_4"/>
    <property type="match status" value="1"/>
</dbReference>
<gene>
    <name evidence="10" type="ORF">EV186_101447</name>
</gene>
<dbReference type="SUPFAM" id="SSF55103">
    <property type="entry name" value="FAD-linked oxidases, C-terminal domain"/>
    <property type="match status" value="1"/>
</dbReference>
<keyword evidence="11" id="KW-1185">Reference proteome</keyword>
<evidence type="ECO:0000256" key="5">
    <source>
        <dbReference type="PIRSR" id="PIRSR625650-1"/>
    </source>
</evidence>
<dbReference type="InterPro" id="IPR025650">
    <property type="entry name" value="Alkyl-DHAP_Synthase"/>
</dbReference>
<keyword evidence="3 7" id="KW-0274">FAD</keyword>
<dbReference type="InterPro" id="IPR016164">
    <property type="entry name" value="FAD-linked_Oxase-like_C"/>
</dbReference>
<evidence type="ECO:0000313" key="10">
    <source>
        <dbReference type="EMBL" id="TDQ04495.1"/>
    </source>
</evidence>
<feature type="binding site" evidence="7">
    <location>
        <begin position="133"/>
        <end position="139"/>
    </location>
    <ligand>
        <name>FAD</name>
        <dbReference type="ChEBI" id="CHEBI:57692"/>
    </ligand>
</feature>
<organism evidence="10 11">
    <name type="scientific">Labedaea rhizosphaerae</name>
    <dbReference type="NCBI Taxonomy" id="598644"/>
    <lineage>
        <taxon>Bacteria</taxon>
        <taxon>Bacillati</taxon>
        <taxon>Actinomycetota</taxon>
        <taxon>Actinomycetes</taxon>
        <taxon>Pseudonocardiales</taxon>
        <taxon>Pseudonocardiaceae</taxon>
        <taxon>Labedaea</taxon>
    </lineage>
</organism>
<feature type="binding site" evidence="7">
    <location>
        <begin position="266"/>
        <end position="272"/>
    </location>
    <ligand>
        <name>FAD</name>
        <dbReference type="ChEBI" id="CHEBI:57692"/>
    </ligand>
</feature>
<name>A0A4V3D057_LABRH</name>
<dbReference type="InterPro" id="IPR016169">
    <property type="entry name" value="FAD-bd_PCMH_sub2"/>
</dbReference>
<dbReference type="Proteomes" id="UP000295444">
    <property type="component" value="Unassembled WGS sequence"/>
</dbReference>
<evidence type="ECO:0000256" key="2">
    <source>
        <dbReference type="ARBA" id="ARBA00022630"/>
    </source>
</evidence>
<proteinExistence type="inferred from homology"/>
<dbReference type="GO" id="GO:0008609">
    <property type="term" value="F:alkylglycerone-phosphate synthase activity"/>
    <property type="evidence" value="ECO:0007669"/>
    <property type="project" value="InterPro"/>
</dbReference>
<evidence type="ECO:0000256" key="7">
    <source>
        <dbReference type="PIRSR" id="PIRSR625650-3"/>
    </source>
</evidence>
<evidence type="ECO:0000256" key="4">
    <source>
        <dbReference type="ARBA" id="ARBA00023002"/>
    </source>
</evidence>
<dbReference type="InterPro" id="IPR016171">
    <property type="entry name" value="Vanillyl_alc_oxidase_C-sub2"/>
</dbReference>
<dbReference type="InterPro" id="IPR016166">
    <property type="entry name" value="FAD-bd_PCMH"/>
</dbReference>
<comment type="cofactor">
    <cofactor evidence="7">
        <name>FAD</name>
        <dbReference type="ChEBI" id="CHEBI:57692"/>
    </cofactor>
</comment>
<dbReference type="InterPro" id="IPR006094">
    <property type="entry name" value="Oxid_FAD_bind_N"/>
</dbReference>
<dbReference type="InterPro" id="IPR004113">
    <property type="entry name" value="FAD-bd_oxidored_4_C"/>
</dbReference>
<dbReference type="AlphaFoldDB" id="A0A4V3D057"/>
<dbReference type="GO" id="GO:0071949">
    <property type="term" value="F:FAD binding"/>
    <property type="evidence" value="ECO:0007669"/>
    <property type="project" value="InterPro"/>
</dbReference>
<reference evidence="10 11" key="1">
    <citation type="submission" date="2019-03" db="EMBL/GenBank/DDBJ databases">
        <title>Genomic Encyclopedia of Type Strains, Phase IV (KMG-IV): sequencing the most valuable type-strain genomes for metagenomic binning, comparative biology and taxonomic classification.</title>
        <authorList>
            <person name="Goeker M."/>
        </authorList>
    </citation>
    <scope>NUCLEOTIDE SEQUENCE [LARGE SCALE GENOMIC DNA]</scope>
    <source>
        <strain evidence="10 11">DSM 45361</strain>
    </source>
</reference>
<dbReference type="SUPFAM" id="SSF56176">
    <property type="entry name" value="FAD-binding/transporter-associated domain-like"/>
    <property type="match status" value="1"/>
</dbReference>
<sequence>MTDKIDHRLRGSWTADGADAAHLPGHALRWLRARTGLGEVTTPSAPSSALRVPDSALPESVVDELEDVVGEGHVHTERAERLGRAGGLSYLDLLRHRGIGELAVPDAVVEPADTEQVMRLLEVCVRHDVGVVPFGGGTSVVGGVNALRGDKFAVIALDLVRLDKLVSVDPVSRIAVLQAGVRGPDAERHLAAHGLTLGHVPQSFERATIGGFAATRSAGQASSGYGRFEDMVETLRVATPVGEWRLGVAPASAAGPDLRELVIGSEGALGVITEVGVRVRPLPTVRRYEGYVLDGWARGADAVRDLAQRRVLADVTRLSDVDETEVGLALKGGWQIAALRRYLAVRGIGDPCLLVLGWEAGDEAELRRRRSATLAALRHAKPVRLGRSAGESWRHGRFGGPRQRDALLDAGVCVETLETATHWSRLAELRTAVRGALVESLTRPGVTPIVMCHISHAYETGASLYFTVLTPRSQVDQLGQWQDAKRAACEAISPLGTISHHHAVGVDHAPYLGAEIGVLGVGVLRGIKERLDPFGILNPGKLV</sequence>
<dbReference type="Gene3D" id="1.10.45.10">
    <property type="entry name" value="Vanillyl-alcohol Oxidase, Chain A, domain 4"/>
    <property type="match status" value="1"/>
</dbReference>
<evidence type="ECO:0000256" key="1">
    <source>
        <dbReference type="ARBA" id="ARBA00008000"/>
    </source>
</evidence>
<accession>A0A4V3D057</accession>
<feature type="binding site" evidence="6">
    <location>
        <position position="404"/>
    </location>
    <ligand>
        <name>substrate</name>
    </ligand>
</feature>
<dbReference type="EMBL" id="SNXZ01000001">
    <property type="protein sequence ID" value="TDQ04495.1"/>
    <property type="molecule type" value="Genomic_DNA"/>
</dbReference>
<dbReference type="InterPro" id="IPR036318">
    <property type="entry name" value="FAD-bd_PCMH-like_sf"/>
</dbReference>
<dbReference type="GO" id="GO:0016491">
    <property type="term" value="F:oxidoreductase activity"/>
    <property type="evidence" value="ECO:0007669"/>
    <property type="project" value="UniProtKB-KW"/>
</dbReference>
<dbReference type="Gene3D" id="3.30.465.10">
    <property type="match status" value="1"/>
</dbReference>
<feature type="domain" description="FAD-binding PCMH-type" evidence="9">
    <location>
        <begin position="101"/>
        <end position="282"/>
    </location>
</feature>